<dbReference type="InterPro" id="IPR036549">
    <property type="entry name" value="CX6/COA6-like_sf"/>
</dbReference>
<evidence type="ECO:0000256" key="2">
    <source>
        <dbReference type="ARBA" id="ARBA00023128"/>
    </source>
</evidence>
<accession>A0ABD2XA61</accession>
<comment type="subcellular location">
    <subcellularLocation>
        <location evidence="1">Mitochondrion</location>
    </subcellularLocation>
</comment>
<evidence type="ECO:0000256" key="3">
    <source>
        <dbReference type="ARBA" id="ARBA00023157"/>
    </source>
</evidence>
<dbReference type="AlphaFoldDB" id="A0ABD2XA61"/>
<evidence type="ECO:0000256" key="4">
    <source>
        <dbReference type="SAM" id="MobiDB-lite"/>
    </source>
</evidence>
<dbReference type="EMBL" id="JBJJXI010000037">
    <property type="protein sequence ID" value="KAL3402167.1"/>
    <property type="molecule type" value="Genomic_DNA"/>
</dbReference>
<dbReference type="SUPFAM" id="SSF47694">
    <property type="entry name" value="Cytochrome c oxidase subunit h"/>
    <property type="match status" value="1"/>
</dbReference>
<dbReference type="InterPro" id="IPR003213">
    <property type="entry name" value="Cyt_c_oxidase_su6B"/>
</dbReference>
<feature type="region of interest" description="Disordered" evidence="4">
    <location>
        <begin position="22"/>
        <end position="53"/>
    </location>
</feature>
<comment type="caution">
    <text evidence="5">The sequence shown here is derived from an EMBL/GenBank/DDBJ whole genome shotgun (WGS) entry which is preliminary data.</text>
</comment>
<keyword evidence="2" id="KW-0496">Mitochondrion</keyword>
<proteinExistence type="predicted"/>
<dbReference type="GO" id="GO:0005739">
    <property type="term" value="C:mitochondrion"/>
    <property type="evidence" value="ECO:0007669"/>
    <property type="project" value="UniProtKB-SubCell"/>
</dbReference>
<sequence length="128" mass="15130">MTERLKGKFGLLKKVAVKVEDPDEYLGPDDPRCQPKKEDDPIEFSTPGNDPRFQQQNQTLRCYVSYSDFYQCEHILGEGAEACQWFKRVFTSICPMAWVERWDEYRLEQRMPWFKHGVFPDAPYGKRG</sequence>
<dbReference type="InterPro" id="IPR048280">
    <property type="entry name" value="COX6B-like"/>
</dbReference>
<feature type="compositionally biased region" description="Basic and acidic residues" evidence="4">
    <location>
        <begin position="29"/>
        <end position="39"/>
    </location>
</feature>
<dbReference type="PANTHER" id="PTHR11387">
    <property type="entry name" value="CYTOCHROME C OXIDASE SUBUNIT 6B"/>
    <property type="match status" value="1"/>
</dbReference>
<dbReference type="Gene3D" id="1.10.10.140">
    <property type="entry name" value="Cytochrome c oxidase, subunit VIb"/>
    <property type="match status" value="1"/>
</dbReference>
<keyword evidence="6" id="KW-1185">Reference proteome</keyword>
<dbReference type="Pfam" id="PF02297">
    <property type="entry name" value="COX6B"/>
    <property type="match status" value="1"/>
</dbReference>
<evidence type="ECO:0008006" key="7">
    <source>
        <dbReference type="Google" id="ProtNLM"/>
    </source>
</evidence>
<reference evidence="5 6" key="1">
    <citation type="journal article" date="2024" name="bioRxiv">
        <title>A reference genome for Trichogramma kaykai: A tiny desert-dwelling parasitoid wasp with competing sex-ratio distorters.</title>
        <authorList>
            <person name="Culotta J."/>
            <person name="Lindsey A.R."/>
        </authorList>
    </citation>
    <scope>NUCLEOTIDE SEQUENCE [LARGE SCALE GENOMIC DNA]</scope>
    <source>
        <strain evidence="5 6">KSX58</strain>
    </source>
</reference>
<organism evidence="5 6">
    <name type="scientific">Trichogramma kaykai</name>
    <dbReference type="NCBI Taxonomy" id="54128"/>
    <lineage>
        <taxon>Eukaryota</taxon>
        <taxon>Metazoa</taxon>
        <taxon>Ecdysozoa</taxon>
        <taxon>Arthropoda</taxon>
        <taxon>Hexapoda</taxon>
        <taxon>Insecta</taxon>
        <taxon>Pterygota</taxon>
        <taxon>Neoptera</taxon>
        <taxon>Endopterygota</taxon>
        <taxon>Hymenoptera</taxon>
        <taxon>Apocrita</taxon>
        <taxon>Proctotrupomorpha</taxon>
        <taxon>Chalcidoidea</taxon>
        <taxon>Trichogrammatidae</taxon>
        <taxon>Trichogramma</taxon>
    </lineage>
</organism>
<evidence type="ECO:0000313" key="6">
    <source>
        <dbReference type="Proteomes" id="UP001627154"/>
    </source>
</evidence>
<gene>
    <name evidence="5" type="ORF">TKK_004717</name>
</gene>
<dbReference type="Proteomes" id="UP001627154">
    <property type="component" value="Unassembled WGS sequence"/>
</dbReference>
<protein>
    <recommendedName>
        <fullName evidence="7">Cytochrome c oxidase subunit</fullName>
    </recommendedName>
</protein>
<dbReference type="GO" id="GO:0016020">
    <property type="term" value="C:membrane"/>
    <property type="evidence" value="ECO:0007669"/>
    <property type="project" value="UniProtKB-ARBA"/>
</dbReference>
<evidence type="ECO:0000313" key="5">
    <source>
        <dbReference type="EMBL" id="KAL3402167.1"/>
    </source>
</evidence>
<keyword evidence="3" id="KW-1015">Disulfide bond</keyword>
<name>A0ABD2XA61_9HYME</name>
<evidence type="ECO:0000256" key="1">
    <source>
        <dbReference type="ARBA" id="ARBA00004173"/>
    </source>
</evidence>
<dbReference type="CDD" id="cd00926">
    <property type="entry name" value="Cyt_c_Oxidase_VIb"/>
    <property type="match status" value="1"/>
</dbReference>